<organism evidence="2 3">
    <name type="scientific">Massiliimalia timonensis</name>
    <dbReference type="NCBI Taxonomy" id="1987501"/>
    <lineage>
        <taxon>Bacteria</taxon>
        <taxon>Bacillati</taxon>
        <taxon>Bacillota</taxon>
        <taxon>Clostridia</taxon>
        <taxon>Eubacteriales</taxon>
        <taxon>Oscillospiraceae</taxon>
        <taxon>Massiliimalia</taxon>
    </lineage>
</organism>
<reference evidence="2" key="1">
    <citation type="submission" date="2020-08" db="EMBL/GenBank/DDBJ databases">
        <title>Genome public.</title>
        <authorList>
            <person name="Liu C."/>
            <person name="Sun Q."/>
        </authorList>
    </citation>
    <scope>NUCLEOTIDE SEQUENCE</scope>
    <source>
        <strain evidence="2">NSJ-15</strain>
    </source>
</reference>
<keyword evidence="3" id="KW-1185">Reference proteome</keyword>
<sequence length="178" mass="20277">MNHEVFLKAMTQIDDELIVSASDMMQKPKKKNPFLIFSIAACLTLICGIALFSRFSATVEISIYDSILSNQTIRVDLPAPAESDIRVSTPELISIPIQINADRIVHMSTKDGTIEVYSPDYSELLYTGQSYQSKELVYIQWKIEQPNIGKTYTLIINNNIDISLFYDETQKCWTIQKQ</sequence>
<proteinExistence type="predicted"/>
<keyword evidence="1" id="KW-0812">Transmembrane</keyword>
<comment type="caution">
    <text evidence="2">The sequence shown here is derived from an EMBL/GenBank/DDBJ whole genome shotgun (WGS) entry which is preliminary data.</text>
</comment>
<evidence type="ECO:0000313" key="2">
    <source>
        <dbReference type="EMBL" id="MBC8611894.1"/>
    </source>
</evidence>
<dbReference type="RefSeq" id="WP_093987921.1">
    <property type="nucleotide sequence ID" value="NZ_FYDD01000002.1"/>
</dbReference>
<accession>A0A8J6P9Q4</accession>
<keyword evidence="1" id="KW-1133">Transmembrane helix</keyword>
<keyword evidence="1" id="KW-0472">Membrane</keyword>
<name>A0A8J6P9Q4_9FIRM</name>
<gene>
    <name evidence="2" type="ORF">H8702_12420</name>
</gene>
<feature type="transmembrane region" description="Helical" evidence="1">
    <location>
        <begin position="34"/>
        <end position="52"/>
    </location>
</feature>
<evidence type="ECO:0000256" key="1">
    <source>
        <dbReference type="SAM" id="Phobius"/>
    </source>
</evidence>
<protein>
    <submittedName>
        <fullName evidence="2">Uncharacterized protein</fullName>
    </submittedName>
</protein>
<dbReference type="Proteomes" id="UP000632659">
    <property type="component" value="Unassembled WGS sequence"/>
</dbReference>
<dbReference type="EMBL" id="JACRTL010000009">
    <property type="protein sequence ID" value="MBC8611894.1"/>
    <property type="molecule type" value="Genomic_DNA"/>
</dbReference>
<dbReference type="AlphaFoldDB" id="A0A8J6P9Q4"/>
<evidence type="ECO:0000313" key="3">
    <source>
        <dbReference type="Proteomes" id="UP000632659"/>
    </source>
</evidence>